<protein>
    <submittedName>
        <fullName evidence="1">Uncharacterized protein</fullName>
    </submittedName>
</protein>
<evidence type="ECO:0000313" key="1">
    <source>
        <dbReference type="EMBL" id="MBC8752258.1"/>
    </source>
</evidence>
<organism evidence="1 2">
    <name type="scientific">Paraburkholderia podalyriae</name>
    <dbReference type="NCBI Taxonomy" id="1938811"/>
    <lineage>
        <taxon>Bacteria</taxon>
        <taxon>Pseudomonadati</taxon>
        <taxon>Pseudomonadota</taxon>
        <taxon>Betaproteobacteria</taxon>
        <taxon>Burkholderiales</taxon>
        <taxon>Burkholderiaceae</taxon>
        <taxon>Paraburkholderia</taxon>
    </lineage>
</organism>
<gene>
    <name evidence="1" type="ORF">F6X42_39275</name>
</gene>
<evidence type="ECO:0000313" key="2">
    <source>
        <dbReference type="Proteomes" id="UP000736373"/>
    </source>
</evidence>
<proteinExistence type="predicted"/>
<comment type="caution">
    <text evidence="1">The sequence shown here is derived from an EMBL/GenBank/DDBJ whole genome shotgun (WGS) entry which is preliminary data.</text>
</comment>
<dbReference type="EMBL" id="VZQQ01000089">
    <property type="protein sequence ID" value="MBC8752258.1"/>
    <property type="molecule type" value="Genomic_DNA"/>
</dbReference>
<dbReference type="Proteomes" id="UP000736373">
    <property type="component" value="Unassembled WGS sequence"/>
</dbReference>
<accession>A0ABR7Q185</accession>
<sequence>MNGKPAGAEHENTNEQSLRCQVEKWLAPAPTMHVHVTRFSRTAGNGRRYMCVETSSPAGARGLFFLRNGDGRWSVFPPTANRRKSTAEPPLVQVAAATF</sequence>
<keyword evidence="2" id="KW-1185">Reference proteome</keyword>
<name>A0ABR7Q185_9BURK</name>
<reference evidence="1 2" key="1">
    <citation type="submission" date="2019-09" db="EMBL/GenBank/DDBJ databases">
        <title>Paraburkholderia podalyriae sp. nov., A South African Podalyria-associated rhizobium.</title>
        <authorList>
            <person name="Mavima L."/>
            <person name="Beukes C.W."/>
            <person name="Palmer M."/>
            <person name="De Meyer S.E."/>
            <person name="James E.K."/>
            <person name="Maluk M."/>
            <person name="Avontuur J.R."/>
            <person name="Chan W.Y."/>
            <person name="Venter S.N."/>
            <person name="Steenkamp E.T."/>
        </authorList>
    </citation>
    <scope>NUCLEOTIDE SEQUENCE [LARGE SCALE GENOMIC DNA]</scope>
    <source>
        <strain evidence="1 2">WC7.3b</strain>
    </source>
</reference>